<dbReference type="InterPro" id="IPR002524">
    <property type="entry name" value="Cation_efflux"/>
</dbReference>
<dbReference type="PANTHER" id="PTHR43840">
    <property type="entry name" value="MITOCHONDRIAL METAL TRANSPORTER 1-RELATED"/>
    <property type="match status" value="1"/>
</dbReference>
<keyword evidence="10" id="KW-0614">Plasmid</keyword>
<dbReference type="InterPro" id="IPR027469">
    <property type="entry name" value="Cation_efflux_TMD_sf"/>
</dbReference>
<comment type="subcellular location">
    <subcellularLocation>
        <location evidence="1">Membrane</location>
        <topology evidence="1">Multi-pass membrane protein</topology>
    </subcellularLocation>
</comment>
<dbReference type="GO" id="GO:0008324">
    <property type="term" value="F:monoatomic cation transmembrane transporter activity"/>
    <property type="evidence" value="ECO:0007669"/>
    <property type="project" value="InterPro"/>
</dbReference>
<feature type="domain" description="Cation efflux protein transmembrane" evidence="8">
    <location>
        <begin position="13"/>
        <end position="212"/>
    </location>
</feature>
<comment type="similarity">
    <text evidence="2">Belongs to the cation diffusion facilitator (CDF) transporter (TC 2.A.4) family.</text>
</comment>
<keyword evidence="5 7" id="KW-1133">Transmembrane helix</keyword>
<keyword evidence="4 7" id="KW-0812">Transmembrane</keyword>
<evidence type="ECO:0000256" key="3">
    <source>
        <dbReference type="ARBA" id="ARBA00022448"/>
    </source>
</evidence>
<evidence type="ECO:0000256" key="2">
    <source>
        <dbReference type="ARBA" id="ARBA00008114"/>
    </source>
</evidence>
<dbReference type="NCBIfam" id="TIGR01297">
    <property type="entry name" value="CDF"/>
    <property type="match status" value="1"/>
</dbReference>
<feature type="transmembrane region" description="Helical" evidence="7">
    <location>
        <begin position="12"/>
        <end position="32"/>
    </location>
</feature>
<dbReference type="InterPro" id="IPR036837">
    <property type="entry name" value="Cation_efflux_CTD_sf"/>
</dbReference>
<dbReference type="Pfam" id="PF01545">
    <property type="entry name" value="Cation_efflux"/>
    <property type="match status" value="1"/>
</dbReference>
<geneLocation type="plasmid" evidence="10">
    <name>fosmid 2F</name>
</geneLocation>
<keyword evidence="6 7" id="KW-0472">Membrane</keyword>
<gene>
    <name evidence="10" type="ORF">WWTP_pFosmid_2F_0006</name>
</gene>
<evidence type="ECO:0000256" key="4">
    <source>
        <dbReference type="ARBA" id="ARBA00022692"/>
    </source>
</evidence>
<evidence type="ECO:0000313" key="10">
    <source>
        <dbReference type="EMBL" id="CDL65394.1"/>
    </source>
</evidence>
<proteinExistence type="inferred from homology"/>
<keyword evidence="3" id="KW-0813">Transport</keyword>
<dbReference type="InterPro" id="IPR050291">
    <property type="entry name" value="CDF_Transporter"/>
</dbReference>
<dbReference type="InterPro" id="IPR027470">
    <property type="entry name" value="Cation_efflux_CTD"/>
</dbReference>
<dbReference type="Pfam" id="PF16916">
    <property type="entry name" value="ZT_dimer"/>
    <property type="match status" value="1"/>
</dbReference>
<evidence type="ECO:0000256" key="7">
    <source>
        <dbReference type="SAM" id="Phobius"/>
    </source>
</evidence>
<dbReference type="SUPFAM" id="SSF161111">
    <property type="entry name" value="Cation efflux protein transmembrane domain-like"/>
    <property type="match status" value="1"/>
</dbReference>
<dbReference type="SUPFAM" id="SSF160240">
    <property type="entry name" value="Cation efflux protein cytoplasmic domain-like"/>
    <property type="match status" value="1"/>
</dbReference>
<dbReference type="Gene3D" id="3.30.70.1350">
    <property type="entry name" value="Cation efflux protein, cytoplasmic domain"/>
    <property type="match status" value="1"/>
</dbReference>
<evidence type="ECO:0000256" key="6">
    <source>
        <dbReference type="ARBA" id="ARBA00023136"/>
    </source>
</evidence>
<dbReference type="GO" id="GO:0016020">
    <property type="term" value="C:membrane"/>
    <property type="evidence" value="ECO:0007669"/>
    <property type="project" value="UniProtKB-SubCell"/>
</dbReference>
<dbReference type="InterPro" id="IPR058533">
    <property type="entry name" value="Cation_efflux_TM"/>
</dbReference>
<protein>
    <submittedName>
        <fullName evidence="10">Cation efflux system protein</fullName>
    </submittedName>
</protein>
<dbReference type="AlphaFoldDB" id="A0A0A8KXV5"/>
<dbReference type="EMBL" id="HG796239">
    <property type="protein sequence ID" value="CDL65394.1"/>
    <property type="molecule type" value="Genomic_DNA"/>
</dbReference>
<evidence type="ECO:0000256" key="1">
    <source>
        <dbReference type="ARBA" id="ARBA00004141"/>
    </source>
</evidence>
<evidence type="ECO:0000259" key="8">
    <source>
        <dbReference type="Pfam" id="PF01545"/>
    </source>
</evidence>
<feature type="transmembrane region" description="Helical" evidence="7">
    <location>
        <begin position="80"/>
        <end position="99"/>
    </location>
</feature>
<sequence length="294" mass="31951">MDSRGKDARRVTLVGFFINLILTVAKIAAGVAGKSSAMLADGVHSLSDFATDIVVIAFLNISGKESDDNHKYGHGKFETFATLIISLALAGVGIGIFVNGLEKIIEYINGGELKEPGMVALWAALVSIISKEALYRYTIIVGKRINSPAVIANGWHHRSDAFSSIGTALGISGAIFLGESWRILDPIAGIVVSFFIIKVAYDLGMPSIKELLEASLPGEIVEEIESLINSHPDIIKFHHLKTRKVGTIYAIDVHIKLDKNITFVRSHDIATELELSIKERFGRGTHINIHTEPI</sequence>
<dbReference type="Gene3D" id="1.20.1510.10">
    <property type="entry name" value="Cation efflux protein transmembrane domain"/>
    <property type="match status" value="1"/>
</dbReference>
<dbReference type="FunFam" id="1.20.1510.10:FF:000006">
    <property type="entry name" value="Divalent cation efflux transporter"/>
    <property type="match status" value="1"/>
</dbReference>
<reference evidence="10" key="1">
    <citation type="journal article" date="2015" name="Res. Microbiol.">
        <title>New FeFe-hydrogenase genes identified in a metagenomic fosmid library from a municipal wastewater treatment plant as revealed by high-throughput sequencing.</title>
        <authorList>
            <person name="Tomazetto G."/>
            <person name="Wibberg D."/>
            <person name="Schluter A."/>
            <person name="Oliveira V.M."/>
        </authorList>
    </citation>
    <scope>NUCLEOTIDE SEQUENCE</scope>
    <source>
        <plasmid evidence="10">fosmid 2F</plasmid>
    </source>
</reference>
<feature type="domain" description="Cation efflux protein cytoplasmic" evidence="9">
    <location>
        <begin position="216"/>
        <end position="293"/>
    </location>
</feature>
<evidence type="ECO:0000256" key="5">
    <source>
        <dbReference type="ARBA" id="ARBA00022989"/>
    </source>
</evidence>
<name>A0A0A8KXV5_9ZZZZ</name>
<dbReference type="PANTHER" id="PTHR43840:SF15">
    <property type="entry name" value="MITOCHONDRIAL METAL TRANSPORTER 1-RELATED"/>
    <property type="match status" value="1"/>
</dbReference>
<organism evidence="10">
    <name type="scientific">wastewater metagenome</name>
    <dbReference type="NCBI Taxonomy" id="527639"/>
    <lineage>
        <taxon>unclassified sequences</taxon>
        <taxon>metagenomes</taxon>
        <taxon>ecological metagenomes</taxon>
    </lineage>
</organism>
<evidence type="ECO:0000259" key="9">
    <source>
        <dbReference type="Pfam" id="PF16916"/>
    </source>
</evidence>
<accession>A0A0A8KXV5</accession>